<feature type="domain" description="HTH gntR-type" evidence="4">
    <location>
        <begin position="6"/>
        <end position="74"/>
    </location>
</feature>
<protein>
    <recommendedName>
        <fullName evidence="4">HTH gntR-type domain-containing protein</fullName>
    </recommendedName>
</protein>
<evidence type="ECO:0000256" key="1">
    <source>
        <dbReference type="ARBA" id="ARBA00023015"/>
    </source>
</evidence>
<evidence type="ECO:0000256" key="2">
    <source>
        <dbReference type="ARBA" id="ARBA00023125"/>
    </source>
</evidence>
<dbReference type="Gene3D" id="1.10.10.10">
    <property type="entry name" value="Winged helix-like DNA-binding domain superfamily/Winged helix DNA-binding domain"/>
    <property type="match status" value="1"/>
</dbReference>
<keyword evidence="2" id="KW-0238">DNA-binding</keyword>
<keyword evidence="1" id="KW-0805">Transcription regulation</keyword>
<dbReference type="CDD" id="cd07377">
    <property type="entry name" value="WHTH_GntR"/>
    <property type="match status" value="1"/>
</dbReference>
<evidence type="ECO:0000259" key="4">
    <source>
        <dbReference type="PROSITE" id="PS50949"/>
    </source>
</evidence>
<dbReference type="PROSITE" id="PS50949">
    <property type="entry name" value="HTH_GNTR"/>
    <property type="match status" value="1"/>
</dbReference>
<proteinExistence type="predicted"/>
<evidence type="ECO:0000256" key="3">
    <source>
        <dbReference type="ARBA" id="ARBA00023163"/>
    </source>
</evidence>
<keyword evidence="3" id="KW-0804">Transcription</keyword>
<comment type="caution">
    <text evidence="5">The sequence shown here is derived from an EMBL/GenBank/DDBJ whole genome shotgun (WGS) entry which is preliminary data.</text>
</comment>
<gene>
    <name evidence="5" type="ORF">GCM10010420_47910</name>
</gene>
<dbReference type="SUPFAM" id="SSF46785">
    <property type="entry name" value="Winged helix' DNA-binding domain"/>
    <property type="match status" value="1"/>
</dbReference>
<dbReference type="EMBL" id="BAAATJ010000029">
    <property type="protein sequence ID" value="GAA2412889.1"/>
    <property type="molecule type" value="Genomic_DNA"/>
</dbReference>
<reference evidence="5 6" key="1">
    <citation type="journal article" date="2019" name="Int. J. Syst. Evol. Microbiol.">
        <title>The Global Catalogue of Microorganisms (GCM) 10K type strain sequencing project: providing services to taxonomists for standard genome sequencing and annotation.</title>
        <authorList>
            <consortium name="The Broad Institute Genomics Platform"/>
            <consortium name="The Broad Institute Genome Sequencing Center for Infectious Disease"/>
            <person name="Wu L."/>
            <person name="Ma J."/>
        </authorList>
    </citation>
    <scope>NUCLEOTIDE SEQUENCE [LARGE SCALE GENOMIC DNA]</scope>
    <source>
        <strain evidence="5 6">JCM 6921</strain>
    </source>
</reference>
<organism evidence="5 6">
    <name type="scientific">Streptomyces glaucosporus</name>
    <dbReference type="NCBI Taxonomy" id="284044"/>
    <lineage>
        <taxon>Bacteria</taxon>
        <taxon>Bacillati</taxon>
        <taxon>Actinomycetota</taxon>
        <taxon>Actinomycetes</taxon>
        <taxon>Kitasatosporales</taxon>
        <taxon>Streptomycetaceae</taxon>
        <taxon>Streptomyces</taxon>
    </lineage>
</organism>
<dbReference type="Proteomes" id="UP001500058">
    <property type="component" value="Unassembled WGS sequence"/>
</dbReference>
<sequence>MAELPKFEYVKLADRIQAGNESGKLPRGARLPAEREMGEVHGVGINTARRAVRELRERGLVYTLGTKGTFVIAGDDDSQRQDD</sequence>
<keyword evidence="6" id="KW-1185">Reference proteome</keyword>
<dbReference type="InterPro" id="IPR036388">
    <property type="entry name" value="WH-like_DNA-bd_sf"/>
</dbReference>
<name>A0ABN3IU81_9ACTN</name>
<dbReference type="InterPro" id="IPR000524">
    <property type="entry name" value="Tscrpt_reg_HTH_GntR"/>
</dbReference>
<dbReference type="InterPro" id="IPR036390">
    <property type="entry name" value="WH_DNA-bd_sf"/>
</dbReference>
<dbReference type="Pfam" id="PF00392">
    <property type="entry name" value="GntR"/>
    <property type="match status" value="1"/>
</dbReference>
<dbReference type="PANTHER" id="PTHR44846">
    <property type="entry name" value="MANNOSYL-D-GLYCERATE TRANSPORT/METABOLISM SYSTEM REPRESSOR MNGR-RELATED"/>
    <property type="match status" value="1"/>
</dbReference>
<dbReference type="InterPro" id="IPR050679">
    <property type="entry name" value="Bact_HTH_transcr_reg"/>
</dbReference>
<dbReference type="RefSeq" id="WP_344633195.1">
    <property type="nucleotide sequence ID" value="NZ_BAAATJ010000029.1"/>
</dbReference>
<evidence type="ECO:0000313" key="6">
    <source>
        <dbReference type="Proteomes" id="UP001500058"/>
    </source>
</evidence>
<dbReference type="SMART" id="SM00345">
    <property type="entry name" value="HTH_GNTR"/>
    <property type="match status" value="1"/>
</dbReference>
<evidence type="ECO:0000313" key="5">
    <source>
        <dbReference type="EMBL" id="GAA2412889.1"/>
    </source>
</evidence>
<dbReference type="PANTHER" id="PTHR44846:SF17">
    <property type="entry name" value="GNTR-FAMILY TRANSCRIPTIONAL REGULATOR"/>
    <property type="match status" value="1"/>
</dbReference>
<accession>A0ABN3IU81</accession>